<keyword evidence="5 7" id="KW-0472">Membrane</keyword>
<dbReference type="Pfam" id="PF12704">
    <property type="entry name" value="MacB_PCD"/>
    <property type="match status" value="1"/>
</dbReference>
<dbReference type="PANTHER" id="PTHR30572">
    <property type="entry name" value="MEMBRANE COMPONENT OF TRANSPORTER-RELATED"/>
    <property type="match status" value="1"/>
</dbReference>
<evidence type="ECO:0000313" key="11">
    <source>
        <dbReference type="Proteomes" id="UP000003340"/>
    </source>
</evidence>
<dbReference type="GO" id="GO:0022857">
    <property type="term" value="F:transmembrane transporter activity"/>
    <property type="evidence" value="ECO:0007669"/>
    <property type="project" value="TreeGrafter"/>
</dbReference>
<keyword evidence="11" id="KW-1185">Reference proteome</keyword>
<dbReference type="eggNOG" id="COG0577">
    <property type="taxonomic scope" value="Bacteria"/>
</dbReference>
<keyword evidence="2" id="KW-1003">Cell membrane</keyword>
<dbReference type="Pfam" id="PF02687">
    <property type="entry name" value="FtsX"/>
    <property type="match status" value="2"/>
</dbReference>
<reference evidence="10 11" key="1">
    <citation type="submission" date="2009-01" db="EMBL/GenBank/DDBJ databases">
        <authorList>
            <person name="Fulton L."/>
            <person name="Clifton S."/>
            <person name="Fulton B."/>
            <person name="Xu J."/>
            <person name="Minx P."/>
            <person name="Pepin K.H."/>
            <person name="Johnson M."/>
            <person name="Bhonagiri V."/>
            <person name="Nash W.E."/>
            <person name="Mardis E.R."/>
            <person name="Wilson R.K."/>
        </authorList>
    </citation>
    <scope>NUCLEOTIDE SEQUENCE [LARGE SCALE GENOMIC DNA]</scope>
    <source>
        <strain evidence="10 11">DSM 5476</strain>
    </source>
</reference>
<evidence type="ECO:0000256" key="6">
    <source>
        <dbReference type="ARBA" id="ARBA00038076"/>
    </source>
</evidence>
<feature type="domain" description="ABC3 transporter permease C-terminal" evidence="8">
    <location>
        <begin position="305"/>
        <end position="429"/>
    </location>
</feature>
<evidence type="ECO:0000259" key="9">
    <source>
        <dbReference type="Pfam" id="PF12704"/>
    </source>
</evidence>
<dbReference type="InterPro" id="IPR025857">
    <property type="entry name" value="MacB_PCD"/>
</dbReference>
<name>C0EGA4_9FIRM</name>
<evidence type="ECO:0000256" key="7">
    <source>
        <dbReference type="SAM" id="Phobius"/>
    </source>
</evidence>
<dbReference type="Proteomes" id="UP000003340">
    <property type="component" value="Unassembled WGS sequence"/>
</dbReference>
<evidence type="ECO:0000313" key="10">
    <source>
        <dbReference type="EMBL" id="EEG29499.1"/>
    </source>
</evidence>
<feature type="transmembrane region" description="Helical" evidence="7">
    <location>
        <begin position="397"/>
        <end position="419"/>
    </location>
</feature>
<feature type="domain" description="ABC3 transporter permease C-terminal" evidence="8">
    <location>
        <begin position="756"/>
        <end position="871"/>
    </location>
</feature>
<dbReference type="InterPro" id="IPR003838">
    <property type="entry name" value="ABC3_permease_C"/>
</dbReference>
<evidence type="ECO:0000256" key="1">
    <source>
        <dbReference type="ARBA" id="ARBA00004651"/>
    </source>
</evidence>
<feature type="transmembrane region" description="Helical" evidence="7">
    <location>
        <begin position="811"/>
        <end position="830"/>
    </location>
</feature>
<comment type="subcellular location">
    <subcellularLocation>
        <location evidence="1">Cell membrane</location>
        <topology evidence="1">Multi-pass membrane protein</topology>
    </subcellularLocation>
</comment>
<comment type="caution">
    <text evidence="10">The sequence shown here is derived from an EMBL/GenBank/DDBJ whole genome shotgun (WGS) entry which is preliminary data.</text>
</comment>
<feature type="transmembrane region" description="Helical" evidence="7">
    <location>
        <begin position="350"/>
        <end position="377"/>
    </location>
</feature>
<dbReference type="InterPro" id="IPR050250">
    <property type="entry name" value="Macrolide_Exporter_MacB"/>
</dbReference>
<protein>
    <submittedName>
        <fullName evidence="10">Efflux ABC transporter, permease protein</fullName>
    </submittedName>
</protein>
<dbReference type="GO" id="GO:0005886">
    <property type="term" value="C:plasma membrane"/>
    <property type="evidence" value="ECO:0007669"/>
    <property type="project" value="UniProtKB-SubCell"/>
</dbReference>
<dbReference type="PANTHER" id="PTHR30572:SF4">
    <property type="entry name" value="ABC TRANSPORTER PERMEASE YTRF"/>
    <property type="match status" value="1"/>
</dbReference>
<comment type="similarity">
    <text evidence="6">Belongs to the ABC-4 integral membrane protein family.</text>
</comment>
<dbReference type="STRING" id="537013.CLOSTMETH_02897"/>
<feature type="transmembrane region" description="Helical" evidence="7">
    <location>
        <begin position="478"/>
        <end position="499"/>
    </location>
</feature>
<gene>
    <name evidence="10" type="ORF">CLOSTMETH_02897</name>
</gene>
<feature type="transmembrane region" description="Helical" evidence="7">
    <location>
        <begin position="298"/>
        <end position="322"/>
    </location>
</feature>
<evidence type="ECO:0000256" key="5">
    <source>
        <dbReference type="ARBA" id="ARBA00023136"/>
    </source>
</evidence>
<proteinExistence type="inferred from homology"/>
<sequence>MNIVNKLTLRHLKLNKKRTLVTVIGVIISVTMITAVATFAESFLGTMRNYQVESGGNWHVFYGEIPADKLDIIYNDKDTKHAILSRDEGYAKLEAPQSKSQPYLFVKDYSEQGFTNFPVKLLEGRFPQNSSEIILQKSLIESGSLSCQVGDTLTLQVGSRTATVEDHRTGEVQTLEDLDQRTIVQEGETLEHTSSKSYTVVGFMEKPGFENDWAPGITALAGLDPNSLQPGDLVDVSVELNTLSRSLYKHGREIAGELGMPEIRDAETGELAGYQNLDFNDSLLQYSGITSSDSFQTVFYRICAIVIVVIMIGSISLIYNAFSISISERSRHLGMLASVGATKAQKRKSVFFEGAAIGLVAIPLGILFGIGGMWLTFQCVNPLLRSSTNNMELSLTISWLSVVVAVIFSALTIFISTWIPARRASKISPIDAIRQTKDVKLKGKNVKTSRLTRKVFGFEAELALKNLKRNKRRYKATIFSLTISILLFLSVSSFMQMLVQANRMSSGELGYNFNVNAGVSYSEEKEFFDKAVSLPDAGEHLTYETMSTSTVLGESQASDLRKKGDPPLDQGYYYSIQLVEIDDQAFDAYCKLANTDPAALRDSSVPSGILFNKATFQDKKTGKFVEGKSSNLSAGSSVGIYSDLDGNFTSLLFEVQVAAVTDQKLELLGNLNGRNNVLTLILPRGTLDSVREKFPEDDRFSYTNIVYQSPNADGLEKDLETLGESYSIQYSYMNIDSQAKKMDQMTMVMLIFAYGFVILISAIGVANIFNTISTSIQLRKREFAMLKSVGMTPKGFNRMLNYESIFYGVKALLYGIPLSFVAIFLMYNALGEGFTFGFAVPWIPLVIAIAAVFLIVGSTMLYAGHRVKRENIIDALKEENI</sequence>
<evidence type="ECO:0000256" key="4">
    <source>
        <dbReference type="ARBA" id="ARBA00022989"/>
    </source>
</evidence>
<keyword evidence="4 7" id="KW-1133">Transmembrane helix</keyword>
<feature type="domain" description="MacB-like periplasmic core" evidence="9">
    <location>
        <begin position="19"/>
        <end position="209"/>
    </location>
</feature>
<evidence type="ECO:0000256" key="2">
    <source>
        <dbReference type="ARBA" id="ARBA00022475"/>
    </source>
</evidence>
<organism evidence="10 11">
    <name type="scientific">[Clostridium] methylpentosum DSM 5476</name>
    <dbReference type="NCBI Taxonomy" id="537013"/>
    <lineage>
        <taxon>Bacteria</taxon>
        <taxon>Bacillati</taxon>
        <taxon>Bacillota</taxon>
        <taxon>Clostridia</taxon>
        <taxon>Eubacteriales</taxon>
        <taxon>Oscillospiraceae</taxon>
        <taxon>Oscillospiraceae incertae sedis</taxon>
    </lineage>
</organism>
<keyword evidence="3 7" id="KW-0812">Transmembrane</keyword>
<accession>C0EGA4</accession>
<dbReference type="EMBL" id="ACEC01000098">
    <property type="protein sequence ID" value="EEG29499.1"/>
    <property type="molecule type" value="Genomic_DNA"/>
</dbReference>
<dbReference type="AlphaFoldDB" id="C0EGA4"/>
<feature type="transmembrane region" description="Helical" evidence="7">
    <location>
        <begin position="747"/>
        <end position="769"/>
    </location>
</feature>
<reference evidence="10 11" key="2">
    <citation type="submission" date="2009-02" db="EMBL/GenBank/DDBJ databases">
        <title>Draft genome sequence of Clostridium methylpentosum (DSM 5476).</title>
        <authorList>
            <person name="Sudarsanam P."/>
            <person name="Ley R."/>
            <person name="Guruge J."/>
            <person name="Turnbaugh P.J."/>
            <person name="Mahowald M."/>
            <person name="Liep D."/>
            <person name="Gordon J."/>
        </authorList>
    </citation>
    <scope>NUCLEOTIDE SEQUENCE [LARGE SCALE GENOMIC DNA]</scope>
    <source>
        <strain evidence="10 11">DSM 5476</strain>
    </source>
</reference>
<evidence type="ECO:0000259" key="8">
    <source>
        <dbReference type="Pfam" id="PF02687"/>
    </source>
</evidence>
<feature type="transmembrane region" description="Helical" evidence="7">
    <location>
        <begin position="842"/>
        <end position="863"/>
    </location>
</feature>
<evidence type="ECO:0000256" key="3">
    <source>
        <dbReference type="ARBA" id="ARBA00022692"/>
    </source>
</evidence>
<feature type="transmembrane region" description="Helical" evidence="7">
    <location>
        <begin position="20"/>
        <end position="40"/>
    </location>
</feature>
<dbReference type="HOGENOM" id="CLU_010964_2_0_9"/>